<dbReference type="Proteomes" id="UP000002494">
    <property type="component" value="Chromosome 18"/>
</dbReference>
<organism evidence="3 4">
    <name type="scientific">Rattus norvegicus</name>
    <name type="common">Rat</name>
    <dbReference type="NCBI Taxonomy" id="10116"/>
    <lineage>
        <taxon>Eukaryota</taxon>
        <taxon>Metazoa</taxon>
        <taxon>Chordata</taxon>
        <taxon>Craniata</taxon>
        <taxon>Vertebrata</taxon>
        <taxon>Euteleostomi</taxon>
        <taxon>Mammalia</taxon>
        <taxon>Eutheria</taxon>
        <taxon>Euarchontoglires</taxon>
        <taxon>Glires</taxon>
        <taxon>Rodentia</taxon>
        <taxon>Myomorpha</taxon>
        <taxon>Muroidea</taxon>
        <taxon>Muridae</taxon>
        <taxon>Murinae</taxon>
        <taxon>Rattus</taxon>
    </lineage>
</organism>
<reference evidence="3" key="2">
    <citation type="submission" date="2025-08" db="UniProtKB">
        <authorList>
            <consortium name="Ensembl"/>
        </authorList>
    </citation>
    <scope>IDENTIFICATION</scope>
    <source>
        <strain evidence="3">Brown Norway</strain>
    </source>
</reference>
<dbReference type="AGR" id="RGD:150341150"/>
<dbReference type="SMART" id="SM00280">
    <property type="entry name" value="KAZAL"/>
    <property type="match status" value="1"/>
</dbReference>
<sequence>MFPIWVKSLFILNLVLPPYFVAETVVAHPGNTIPQPYCEPYRNVTDCLDTLNPICGDDGKSYDNQCYFCTETLKSYKHLGICTE</sequence>
<keyword evidence="4" id="KW-1185">Reference proteome</keyword>
<reference evidence="3" key="3">
    <citation type="submission" date="2025-09" db="UniProtKB">
        <authorList>
            <consortium name="Ensembl"/>
        </authorList>
    </citation>
    <scope>IDENTIFICATION</scope>
    <source>
        <strain evidence="3">Brown Norway</strain>
    </source>
</reference>
<reference evidence="3" key="1">
    <citation type="submission" date="2024-01" db="EMBL/GenBank/DDBJ databases">
        <title>GRCr8: a new rat reference genome assembly contstructed from accurate long reads and long range scaffolding.</title>
        <authorList>
            <person name="Doris P.A."/>
            <person name="Kalbfleisch T."/>
            <person name="Li K."/>
            <person name="Howe K."/>
            <person name="Wood J."/>
        </authorList>
    </citation>
    <scope>NUCLEOTIDE SEQUENCE [LARGE SCALE GENOMIC DNA]</scope>
    <source>
        <strain evidence="3">Brown Norway</strain>
    </source>
</reference>
<dbReference type="PANTHER" id="PTHR21312:SF30">
    <property type="entry name" value="SERINE PROTEASE INHIBITOR KAZAL-TYPE 11-RELATED"/>
    <property type="match status" value="1"/>
</dbReference>
<feature type="chain" id="PRO_5035216882" description="Kazal-like domain-containing protein" evidence="1">
    <location>
        <begin position="23"/>
        <end position="84"/>
    </location>
</feature>
<accession>A0A8I6A8P5</accession>
<dbReference type="PROSITE" id="PS51465">
    <property type="entry name" value="KAZAL_2"/>
    <property type="match status" value="1"/>
</dbReference>
<dbReference type="AlphaFoldDB" id="A0A8I6A8P5"/>
<feature type="domain" description="Kazal-like" evidence="2">
    <location>
        <begin position="32"/>
        <end position="84"/>
    </location>
</feature>
<dbReference type="InterPro" id="IPR002350">
    <property type="entry name" value="Kazal_dom"/>
</dbReference>
<dbReference type="PANTHER" id="PTHR21312">
    <property type="entry name" value="SERINE PROTEASE INHIBITOR"/>
    <property type="match status" value="1"/>
</dbReference>
<dbReference type="SUPFAM" id="SSF100895">
    <property type="entry name" value="Kazal-type serine protease inhibitors"/>
    <property type="match status" value="1"/>
</dbReference>
<keyword evidence="1" id="KW-0732">Signal</keyword>
<name>A0A8I6A8P5_RAT</name>
<feature type="signal peptide" evidence="1">
    <location>
        <begin position="1"/>
        <end position="22"/>
    </location>
</feature>
<evidence type="ECO:0000313" key="3">
    <source>
        <dbReference type="Ensembl" id="ENSRNOP00000089428.1"/>
    </source>
</evidence>
<proteinExistence type="predicted"/>
<gene>
    <name evidence="5" type="primary">ENSRNOG00000067520</name>
</gene>
<dbReference type="PROSITE" id="PS00282">
    <property type="entry name" value="KAZAL_1"/>
    <property type="match status" value="1"/>
</dbReference>
<dbReference type="Gene3D" id="3.30.60.30">
    <property type="match status" value="1"/>
</dbReference>
<dbReference type="Pfam" id="PF00050">
    <property type="entry name" value="Kazal_1"/>
    <property type="match status" value="1"/>
</dbReference>
<evidence type="ECO:0000313" key="5">
    <source>
        <dbReference type="RGD" id="150341150"/>
    </source>
</evidence>
<evidence type="ECO:0000313" key="4">
    <source>
        <dbReference type="Proteomes" id="UP000002494"/>
    </source>
</evidence>
<dbReference type="RGD" id="150341150">
    <property type="gene designation" value="ENSRNOG00000067520"/>
</dbReference>
<dbReference type="Ensembl" id="ENSRNOT00000108400.2">
    <property type="protein sequence ID" value="ENSRNOP00000089428.1"/>
    <property type="gene ID" value="ENSRNOG00000067520.2"/>
</dbReference>
<dbReference type="InterPro" id="IPR036058">
    <property type="entry name" value="Kazal_dom_sf"/>
</dbReference>
<protein>
    <recommendedName>
        <fullName evidence="2">Kazal-like domain-containing protein</fullName>
    </recommendedName>
</protein>
<evidence type="ECO:0000259" key="2">
    <source>
        <dbReference type="PROSITE" id="PS51465"/>
    </source>
</evidence>
<evidence type="ECO:0000256" key="1">
    <source>
        <dbReference type="SAM" id="SignalP"/>
    </source>
</evidence>